<evidence type="ECO:0000256" key="4">
    <source>
        <dbReference type="ARBA" id="ARBA00022692"/>
    </source>
</evidence>
<organism evidence="13 14">
    <name type="scientific">Entomobacter blattae</name>
    <dbReference type="NCBI Taxonomy" id="2762277"/>
    <lineage>
        <taxon>Bacteria</taxon>
        <taxon>Pseudomonadati</taxon>
        <taxon>Pseudomonadota</taxon>
        <taxon>Alphaproteobacteria</taxon>
        <taxon>Acetobacterales</taxon>
        <taxon>Acetobacteraceae</taxon>
        <taxon>Entomobacter</taxon>
    </lineage>
</organism>
<feature type="transmembrane region" description="Helical" evidence="8">
    <location>
        <begin position="495"/>
        <end position="517"/>
    </location>
</feature>
<proteinExistence type="inferred from homology"/>
<accession>A0A7H1NNY2</accession>
<evidence type="ECO:0000259" key="11">
    <source>
        <dbReference type="Pfam" id="PF21088"/>
    </source>
</evidence>
<evidence type="ECO:0000256" key="6">
    <source>
        <dbReference type="ARBA" id="ARBA00023136"/>
    </source>
</evidence>
<feature type="transmembrane region" description="Helical" evidence="8">
    <location>
        <begin position="363"/>
        <end position="381"/>
    </location>
</feature>
<keyword evidence="9" id="KW-0732">Signal</keyword>
<feature type="transmembrane region" description="Helical" evidence="8">
    <location>
        <begin position="402"/>
        <end position="428"/>
    </location>
</feature>
<dbReference type="InterPro" id="IPR011014">
    <property type="entry name" value="MscS_channel_TM-2"/>
</dbReference>
<feature type="region of interest" description="Disordered" evidence="7">
    <location>
        <begin position="82"/>
        <end position="101"/>
    </location>
</feature>
<dbReference type="RefSeq" id="WP_203413963.1">
    <property type="nucleotide sequence ID" value="NZ_CP060244.1"/>
</dbReference>
<dbReference type="SUPFAM" id="SSF82689">
    <property type="entry name" value="Mechanosensitive channel protein MscS (YggB), C-terminal domain"/>
    <property type="match status" value="1"/>
</dbReference>
<reference evidence="13 14" key="1">
    <citation type="submission" date="2020-08" db="EMBL/GenBank/DDBJ databases">
        <title>Complete genome sequence of Entomobacter blattae G55GP.</title>
        <authorList>
            <person name="Poehlein A."/>
            <person name="Guzman J."/>
            <person name="Daniel R."/>
            <person name="Vilcinskas A."/>
        </authorList>
    </citation>
    <scope>NUCLEOTIDE SEQUENCE [LARGE SCALE GENOMIC DNA]</scope>
    <source>
        <strain evidence="13 14">G55GP</strain>
    </source>
</reference>
<dbReference type="Gene3D" id="3.30.70.100">
    <property type="match status" value="1"/>
</dbReference>
<dbReference type="InterPro" id="IPR023408">
    <property type="entry name" value="MscS_beta-dom_sf"/>
</dbReference>
<dbReference type="InterPro" id="IPR006685">
    <property type="entry name" value="MscS_channel_2nd"/>
</dbReference>
<dbReference type="Proteomes" id="UP000516349">
    <property type="component" value="Chromosome"/>
</dbReference>
<dbReference type="PANTHER" id="PTHR30460:SF0">
    <property type="entry name" value="MODERATE CONDUCTANCE MECHANOSENSITIVE CHANNEL YBIO"/>
    <property type="match status" value="1"/>
</dbReference>
<feature type="domain" description="Mechanosensitive ion channel MscS" evidence="10">
    <location>
        <begin position="625"/>
        <end position="689"/>
    </location>
</feature>
<dbReference type="Pfam" id="PF00924">
    <property type="entry name" value="MS_channel_2nd"/>
    <property type="match status" value="1"/>
</dbReference>
<dbReference type="InterPro" id="IPR049142">
    <property type="entry name" value="MS_channel_1st"/>
</dbReference>
<dbReference type="AlphaFoldDB" id="A0A7H1NNY2"/>
<comment type="similarity">
    <text evidence="2">Belongs to the MscS (TC 1.A.23) family.</text>
</comment>
<dbReference type="GO" id="GO:0008381">
    <property type="term" value="F:mechanosensitive monoatomic ion channel activity"/>
    <property type="evidence" value="ECO:0007669"/>
    <property type="project" value="InterPro"/>
</dbReference>
<feature type="transmembrane region" description="Helical" evidence="8">
    <location>
        <begin position="575"/>
        <end position="594"/>
    </location>
</feature>
<evidence type="ECO:0000256" key="2">
    <source>
        <dbReference type="ARBA" id="ARBA00008017"/>
    </source>
</evidence>
<evidence type="ECO:0000256" key="9">
    <source>
        <dbReference type="SAM" id="SignalP"/>
    </source>
</evidence>
<sequence length="817" mass="90142">MLKLFLKFIPFLCILTTFCLATPAIPVLLLPQAVAATSSGKEETDTKNLSPQDAKETLDILRNPQKRDELIKTLSTISQAASTGKEPVAAPSTPVPKPAAEAEKVSIDPDSLGGSILSQLDDVGDFLSTQFSSFIALFKDLVFVGSWFTSQLSNPEARSTLIDTFTRSGIIFLVALSAERLLFLAIRKPVRKIAEKASYKEISSITTSSLRDLSSSEEENPEETSKENETPDLRNKDAKKQHEVMRFMRRIPYAFLHLFLKLLPVVCFAAIGYLGGEFLTKTVQGHSAIVTLTTAYTVARLLYLAVEVVFTPKAPSIRLASASDETAKLIMNWWALLVAAPLITYTLLELGAVFHLSPRGTKAIIRIVILIEHILLAIFIWRIRKPVANLLRPPKKMTNKPFWNFLGKLINLWWVPAIVFDIGLWIIWVTNRRDGYSKMWWATIATITIIGIARLVTVIILGKIDHVLQALAPLDNEGPSIQQRINNYYPHIRKIISWFIIVIAAIIIGQAWGLSTFKFLLTTPLGQNLIYSVTVILIAIIVGILIWESVNFSLEKKISQTTTPEDEIRATRLKTLLPIIRTILFIGLSIILLLTGLSQIGINITPLLAGASILGVAISFGSQKLVQDFITGFFLLVENAIQVGDSITAAGVSGTVEHLSIRTLKLRATDGSLQIIPFSAVGSVINQSRDFSVAVLSLAIDRSEDAQKVCALITDTGNSLAHDDSPVKNLLLGDFILNGVDTIDEYSMTITGSIRCTANNRAIITREFNLRLQKRLEEEHIRTPRALRGITNIPHQTLDVTMTTAKTTPPSEESPKA</sequence>
<evidence type="ECO:0000256" key="7">
    <source>
        <dbReference type="SAM" id="MobiDB-lite"/>
    </source>
</evidence>
<dbReference type="Gene3D" id="2.30.30.60">
    <property type="match status" value="1"/>
</dbReference>
<comment type="subcellular location">
    <subcellularLocation>
        <location evidence="1">Cell membrane</location>
        <topology evidence="1">Multi-pass membrane protein</topology>
    </subcellularLocation>
</comment>
<dbReference type="Gene3D" id="1.10.287.1260">
    <property type="match status" value="1"/>
</dbReference>
<dbReference type="KEGG" id="ebla:JGUZn3_02340"/>
<feature type="transmembrane region" description="Helical" evidence="8">
    <location>
        <begin position="600"/>
        <end position="620"/>
    </location>
</feature>
<evidence type="ECO:0000256" key="8">
    <source>
        <dbReference type="SAM" id="Phobius"/>
    </source>
</evidence>
<feature type="transmembrane region" description="Helical" evidence="8">
    <location>
        <begin position="331"/>
        <end position="357"/>
    </location>
</feature>
<dbReference type="PANTHER" id="PTHR30460">
    <property type="entry name" value="MODERATE CONDUCTANCE MECHANOSENSITIVE CHANNEL YBIO"/>
    <property type="match status" value="1"/>
</dbReference>
<dbReference type="InterPro" id="IPR011066">
    <property type="entry name" value="MscS_channel_C_sf"/>
</dbReference>
<keyword evidence="3" id="KW-1003">Cell membrane</keyword>
<evidence type="ECO:0000313" key="14">
    <source>
        <dbReference type="Proteomes" id="UP000516349"/>
    </source>
</evidence>
<evidence type="ECO:0000259" key="10">
    <source>
        <dbReference type="Pfam" id="PF00924"/>
    </source>
</evidence>
<evidence type="ECO:0000313" key="13">
    <source>
        <dbReference type="EMBL" id="QNT77492.1"/>
    </source>
</evidence>
<feature type="chain" id="PRO_5028874224" evidence="9">
    <location>
        <begin position="22"/>
        <end position="817"/>
    </location>
</feature>
<protein>
    <submittedName>
        <fullName evidence="13">Mechanosensitive ion channel</fullName>
    </submittedName>
</protein>
<dbReference type="SUPFAM" id="SSF82861">
    <property type="entry name" value="Mechanosensitive channel protein MscS (YggB), transmembrane region"/>
    <property type="match status" value="1"/>
</dbReference>
<gene>
    <name evidence="13" type="ORF">JGUZn3_02340</name>
</gene>
<evidence type="ECO:0000259" key="12">
    <source>
        <dbReference type="Pfam" id="PF25392"/>
    </source>
</evidence>
<feature type="transmembrane region" description="Helical" evidence="8">
    <location>
        <begin position="529"/>
        <end position="554"/>
    </location>
</feature>
<evidence type="ECO:0000256" key="3">
    <source>
        <dbReference type="ARBA" id="ARBA00022475"/>
    </source>
</evidence>
<keyword evidence="14" id="KW-1185">Reference proteome</keyword>
<evidence type="ECO:0000256" key="5">
    <source>
        <dbReference type="ARBA" id="ARBA00022989"/>
    </source>
</evidence>
<name>A0A7H1NNY2_9PROT</name>
<dbReference type="GO" id="GO:0005886">
    <property type="term" value="C:plasma membrane"/>
    <property type="evidence" value="ECO:0007669"/>
    <property type="project" value="UniProtKB-SubCell"/>
</dbReference>
<keyword evidence="4 8" id="KW-0812">Transmembrane</keyword>
<dbReference type="InterPro" id="IPR045276">
    <property type="entry name" value="YbiO_bact"/>
</dbReference>
<dbReference type="Pfam" id="PF25392">
    <property type="entry name" value="MS_channel_TM1"/>
    <property type="match status" value="1"/>
</dbReference>
<feature type="domain" description="Mechanosensitive ion channel transmembrane helices 2/3" evidence="11">
    <location>
        <begin position="582"/>
        <end position="623"/>
    </location>
</feature>
<keyword evidence="5 8" id="KW-1133">Transmembrane helix</keyword>
<feature type="transmembrane region" description="Helical" evidence="8">
    <location>
        <begin position="288"/>
        <end position="310"/>
    </location>
</feature>
<evidence type="ECO:0000256" key="1">
    <source>
        <dbReference type="ARBA" id="ARBA00004651"/>
    </source>
</evidence>
<feature type="transmembrane region" description="Helical" evidence="8">
    <location>
        <begin position="255"/>
        <end position="276"/>
    </location>
</feature>
<dbReference type="InterPro" id="IPR010920">
    <property type="entry name" value="LSM_dom_sf"/>
</dbReference>
<dbReference type="Pfam" id="PF21088">
    <property type="entry name" value="MS_channel_1st"/>
    <property type="match status" value="1"/>
</dbReference>
<feature type="compositionally biased region" description="Basic and acidic residues" evidence="7">
    <location>
        <begin position="223"/>
        <end position="237"/>
    </location>
</feature>
<feature type="region of interest" description="Disordered" evidence="7">
    <location>
        <begin position="210"/>
        <end position="237"/>
    </location>
</feature>
<feature type="signal peptide" evidence="9">
    <location>
        <begin position="1"/>
        <end position="21"/>
    </location>
</feature>
<feature type="domain" description="Moderate conductance mechanosensitive channel YbiO-like transmembrane helix 1" evidence="12">
    <location>
        <begin position="442"/>
        <end position="518"/>
    </location>
</feature>
<dbReference type="EMBL" id="CP060244">
    <property type="protein sequence ID" value="QNT77492.1"/>
    <property type="molecule type" value="Genomic_DNA"/>
</dbReference>
<feature type="transmembrane region" description="Helical" evidence="8">
    <location>
        <begin position="440"/>
        <end position="461"/>
    </location>
</feature>
<feature type="transmembrane region" description="Helical" evidence="8">
    <location>
        <begin position="168"/>
        <end position="186"/>
    </location>
</feature>
<keyword evidence="6 8" id="KW-0472">Membrane</keyword>
<dbReference type="SUPFAM" id="SSF50182">
    <property type="entry name" value="Sm-like ribonucleoproteins"/>
    <property type="match status" value="1"/>
</dbReference>
<dbReference type="InterPro" id="IPR057485">
    <property type="entry name" value="YbiO-like_TM1"/>
</dbReference>